<evidence type="ECO:0000313" key="4">
    <source>
        <dbReference type="Proteomes" id="UP000430692"/>
    </source>
</evidence>
<keyword evidence="4" id="KW-1185">Reference proteome</keyword>
<dbReference type="AlphaFoldDB" id="A0A6I4VR14"/>
<reference evidence="3 4" key="1">
    <citation type="submission" date="2019-12" db="EMBL/GenBank/DDBJ databases">
        <title>Whole-genome analyses of novel actinobacteria.</title>
        <authorList>
            <person name="Sahin N."/>
            <person name="Saygin H."/>
        </authorList>
    </citation>
    <scope>NUCLEOTIDE SEQUENCE [LARGE SCALE GENOMIC DNA]</scope>
    <source>
        <strain evidence="3 4">KC615</strain>
    </source>
</reference>
<dbReference type="EMBL" id="WUUL01000006">
    <property type="protein sequence ID" value="MXQ54069.1"/>
    <property type="molecule type" value="Genomic_DNA"/>
</dbReference>
<protein>
    <submittedName>
        <fullName evidence="3">Transposase</fullName>
    </submittedName>
</protein>
<dbReference type="Pfam" id="PF01385">
    <property type="entry name" value="OrfB_IS605"/>
    <property type="match status" value="1"/>
</dbReference>
<gene>
    <name evidence="3" type="ORF">GSM42_10135</name>
</gene>
<dbReference type="InterPro" id="IPR001959">
    <property type="entry name" value="Transposase"/>
</dbReference>
<organism evidence="3 4">
    <name type="scientific">Shimazuella alba</name>
    <dbReference type="NCBI Taxonomy" id="2690964"/>
    <lineage>
        <taxon>Bacteria</taxon>
        <taxon>Bacillati</taxon>
        <taxon>Bacillota</taxon>
        <taxon>Bacilli</taxon>
        <taxon>Bacillales</taxon>
        <taxon>Thermoactinomycetaceae</taxon>
        <taxon>Shimazuella</taxon>
    </lineage>
</organism>
<name>A0A6I4VR14_9BACL</name>
<comment type="caution">
    <text evidence="3">The sequence shown here is derived from an EMBL/GenBank/DDBJ whole genome shotgun (WGS) entry which is preliminary data.</text>
</comment>
<sequence>MNNKIKFPRLGWVKFAKSLVVEGRILSATIHRMLSGKYFVPVLYERNYCPYVSVEKGRAVGIDLGLKHFAILSDGKKVKAPKYFRKYKKQLAKAQRTMSRRTNGLRTGKKHVSK</sequence>
<dbReference type="Proteomes" id="UP000430692">
    <property type="component" value="Unassembled WGS sequence"/>
</dbReference>
<feature type="domain" description="Probable transposase IS891/IS1136/IS1341" evidence="2">
    <location>
        <begin position="53"/>
        <end position="106"/>
    </location>
</feature>
<proteinExistence type="predicted"/>
<evidence type="ECO:0000256" key="1">
    <source>
        <dbReference type="SAM" id="MobiDB-lite"/>
    </source>
</evidence>
<evidence type="ECO:0000259" key="2">
    <source>
        <dbReference type="Pfam" id="PF01385"/>
    </source>
</evidence>
<feature type="region of interest" description="Disordered" evidence="1">
    <location>
        <begin position="94"/>
        <end position="114"/>
    </location>
</feature>
<evidence type="ECO:0000313" key="3">
    <source>
        <dbReference type="EMBL" id="MXQ54069.1"/>
    </source>
</evidence>
<feature type="compositionally biased region" description="Polar residues" evidence="1">
    <location>
        <begin position="96"/>
        <end position="105"/>
    </location>
</feature>
<accession>A0A6I4VR14</accession>